<dbReference type="KEGG" id="nah:F5544_32740"/>
<evidence type="ECO:0000313" key="2">
    <source>
        <dbReference type="Proteomes" id="UP000503540"/>
    </source>
</evidence>
<keyword evidence="2" id="KW-1185">Reference proteome</keyword>
<name>A0A6G9YM55_9NOCA</name>
<sequence length="69" mass="7345">MLVVDGSLDRLCLVCATTETLYAAEAPYCAPAARLRTFVLPGSGHALNVAPNTVDYQHAVRDWIASVIG</sequence>
<accession>A0A6G9YM55</accession>
<evidence type="ECO:0000313" key="1">
    <source>
        <dbReference type="EMBL" id="QIS14385.1"/>
    </source>
</evidence>
<dbReference type="Proteomes" id="UP000503540">
    <property type="component" value="Chromosome"/>
</dbReference>
<gene>
    <name evidence="1" type="ORF">F5544_32740</name>
</gene>
<organism evidence="1 2">
    <name type="scientific">Nocardia arthritidis</name>
    <dbReference type="NCBI Taxonomy" id="228602"/>
    <lineage>
        <taxon>Bacteria</taxon>
        <taxon>Bacillati</taxon>
        <taxon>Actinomycetota</taxon>
        <taxon>Actinomycetes</taxon>
        <taxon>Mycobacteriales</taxon>
        <taxon>Nocardiaceae</taxon>
        <taxon>Nocardia</taxon>
    </lineage>
</organism>
<dbReference type="RefSeq" id="WP_167476804.1">
    <property type="nucleotide sequence ID" value="NZ_CP046172.1"/>
</dbReference>
<reference evidence="1 2" key="1">
    <citation type="journal article" date="2019" name="ACS Chem. Biol.">
        <title>Identification and Mobilization of a Cryptic Antibiotic Biosynthesis Gene Locus from a Human-Pathogenic Nocardia Isolate.</title>
        <authorList>
            <person name="Herisse M."/>
            <person name="Ishida K."/>
            <person name="Porter J.L."/>
            <person name="Howden B."/>
            <person name="Hertweck C."/>
            <person name="Stinear T.P."/>
            <person name="Pidot S.J."/>
        </authorList>
    </citation>
    <scope>NUCLEOTIDE SEQUENCE [LARGE SCALE GENOMIC DNA]</scope>
    <source>
        <strain evidence="1 2">AUSMDU00012717</strain>
    </source>
</reference>
<proteinExistence type="predicted"/>
<dbReference type="AlphaFoldDB" id="A0A6G9YM55"/>
<dbReference type="EMBL" id="CP046172">
    <property type="protein sequence ID" value="QIS14385.1"/>
    <property type="molecule type" value="Genomic_DNA"/>
</dbReference>
<protein>
    <recommendedName>
        <fullName evidence="3">Alpha/beta hydrolase</fullName>
    </recommendedName>
</protein>
<evidence type="ECO:0008006" key="3">
    <source>
        <dbReference type="Google" id="ProtNLM"/>
    </source>
</evidence>